<dbReference type="Gene3D" id="1.10.1380.10">
    <property type="entry name" value="Neutral endopeptidase , domain2"/>
    <property type="match status" value="1"/>
</dbReference>
<evidence type="ECO:0000256" key="1">
    <source>
        <dbReference type="SAM" id="MobiDB-lite"/>
    </source>
</evidence>
<dbReference type="GO" id="GO:0008237">
    <property type="term" value="F:metallopeptidase activity"/>
    <property type="evidence" value="ECO:0007669"/>
    <property type="project" value="InterPro"/>
</dbReference>
<dbReference type="Gene3D" id="3.40.390.10">
    <property type="entry name" value="Collagenase (Catalytic Domain)"/>
    <property type="match status" value="2"/>
</dbReference>
<evidence type="ECO:0000313" key="2">
    <source>
        <dbReference type="EMBL" id="CAJ0566440.1"/>
    </source>
</evidence>
<comment type="caution">
    <text evidence="2">The sequence shown here is derived from an EMBL/GenBank/DDBJ whole genome shotgun (WGS) entry which is preliminary data.</text>
</comment>
<feature type="non-terminal residue" evidence="2">
    <location>
        <position position="1"/>
    </location>
</feature>
<reference evidence="2" key="1">
    <citation type="submission" date="2023-06" db="EMBL/GenBank/DDBJ databases">
        <authorList>
            <person name="Delattre M."/>
        </authorList>
    </citation>
    <scope>NUCLEOTIDE SEQUENCE</scope>
    <source>
        <strain evidence="2">AF72</strain>
    </source>
</reference>
<dbReference type="SUPFAM" id="SSF55486">
    <property type="entry name" value="Metalloproteases ('zincins'), catalytic domain"/>
    <property type="match status" value="1"/>
</dbReference>
<proteinExistence type="predicted"/>
<keyword evidence="3" id="KW-1185">Reference proteome</keyword>
<dbReference type="Proteomes" id="UP001177023">
    <property type="component" value="Unassembled WGS sequence"/>
</dbReference>
<evidence type="ECO:0000313" key="3">
    <source>
        <dbReference type="Proteomes" id="UP001177023"/>
    </source>
</evidence>
<feature type="region of interest" description="Disordered" evidence="1">
    <location>
        <begin position="1"/>
        <end position="21"/>
    </location>
</feature>
<name>A0AA36FTB8_9BILA</name>
<dbReference type="AlphaFoldDB" id="A0AA36FTB8"/>
<dbReference type="InterPro" id="IPR042089">
    <property type="entry name" value="Peptidase_M13_dom_2"/>
</dbReference>
<accession>A0AA36FTB8</accession>
<dbReference type="EMBL" id="CATQJA010001240">
    <property type="protein sequence ID" value="CAJ0566440.1"/>
    <property type="molecule type" value="Genomic_DNA"/>
</dbReference>
<gene>
    <name evidence="2" type="ORF">MSPICULIGERA_LOCUS5043</name>
</gene>
<dbReference type="InterPro" id="IPR024079">
    <property type="entry name" value="MetalloPept_cat_dom_sf"/>
</dbReference>
<organism evidence="2 3">
    <name type="scientific">Mesorhabditis spiculigera</name>
    <dbReference type="NCBI Taxonomy" id="96644"/>
    <lineage>
        <taxon>Eukaryota</taxon>
        <taxon>Metazoa</taxon>
        <taxon>Ecdysozoa</taxon>
        <taxon>Nematoda</taxon>
        <taxon>Chromadorea</taxon>
        <taxon>Rhabditida</taxon>
        <taxon>Rhabditina</taxon>
        <taxon>Rhabditomorpha</taxon>
        <taxon>Rhabditoidea</taxon>
        <taxon>Rhabditidae</taxon>
        <taxon>Mesorhabditinae</taxon>
        <taxon>Mesorhabditis</taxon>
    </lineage>
</organism>
<sequence>MLLATDPVRKDPLDNSGTSEGHPLRFKALQLTRLQAAIQEQENQLRVFFQHGSIWKGITASDRLALDLYKLCMHQYKDGTGPVLEWLKKWGSGQPPFSGPEAKWKDWKALLFNRGLQGPALLFDMSYHISGLPRSLQYPANDREILGFNITLTKRWSDIPKLEELFDQISSGSVGKEMGVDAFKAGSVKAQLDFVGYHELLKLKVASGAKIWFPEGDIEKFNQLVAKTPAIAEYLVFLALVMDLEGSMFQEPPYKQAYGQCHDFVANRLSLWTTSFFQRHVLQKDGFAGEKQIFEHVRKAFKELVDEQEKYSGTFTKEILLKKLDKIKIFFGAYDPWAEDRLMTHYKKRLPNDAKTFFEWKTRFYEDIKDKDLPADRLIPLESQDTTHNNEFGLVLTLPKMALHDPSLPLEHLAGSLGWKLADGFYETFKSVIGDFTLPGELDPVARIVYRAYVNARNVSQSPTLPLPGLYGHNLDQLLFLNAVQPYCASYSDEGRKKAAERNTQLYDDYFNKALKFFEPFQTAYKCQ</sequence>
<protein>
    <submittedName>
        <fullName evidence="2">Uncharacterized protein</fullName>
    </submittedName>
</protein>